<accession>A0ABP3IR79</accession>
<gene>
    <name evidence="3" type="ORF">GCM10010357_38320</name>
</gene>
<feature type="transmembrane region" description="Helical" evidence="2">
    <location>
        <begin position="261"/>
        <end position="289"/>
    </location>
</feature>
<feature type="compositionally biased region" description="Low complexity" evidence="1">
    <location>
        <begin position="216"/>
        <end position="231"/>
    </location>
</feature>
<feature type="region of interest" description="Disordered" evidence="1">
    <location>
        <begin position="1"/>
        <end position="49"/>
    </location>
</feature>
<keyword evidence="2" id="KW-1133">Transmembrane helix</keyword>
<dbReference type="EMBL" id="BAAABX010000044">
    <property type="protein sequence ID" value="GAA0413484.1"/>
    <property type="molecule type" value="Genomic_DNA"/>
</dbReference>
<evidence type="ECO:0000313" key="3">
    <source>
        <dbReference type="EMBL" id="GAA0413484.1"/>
    </source>
</evidence>
<evidence type="ECO:0000313" key="4">
    <source>
        <dbReference type="Proteomes" id="UP001500879"/>
    </source>
</evidence>
<name>A0ABP3IR79_9ACTN</name>
<feature type="compositionally biased region" description="Low complexity" evidence="1">
    <location>
        <begin position="166"/>
        <end position="179"/>
    </location>
</feature>
<feature type="transmembrane region" description="Helical" evidence="2">
    <location>
        <begin position="301"/>
        <end position="319"/>
    </location>
</feature>
<organism evidence="3 4">
    <name type="scientific">Streptomyces luteireticuli</name>
    <dbReference type="NCBI Taxonomy" id="173858"/>
    <lineage>
        <taxon>Bacteria</taxon>
        <taxon>Bacillati</taxon>
        <taxon>Actinomycetota</taxon>
        <taxon>Actinomycetes</taxon>
        <taxon>Kitasatosporales</taxon>
        <taxon>Streptomycetaceae</taxon>
        <taxon>Streptomyces</taxon>
    </lineage>
</organism>
<feature type="region of interest" description="Disordered" evidence="1">
    <location>
        <begin position="111"/>
        <end position="191"/>
    </location>
</feature>
<comment type="caution">
    <text evidence="3">The sequence shown here is derived from an EMBL/GenBank/DDBJ whole genome shotgun (WGS) entry which is preliminary data.</text>
</comment>
<feature type="transmembrane region" description="Helical" evidence="2">
    <location>
        <begin position="339"/>
        <end position="360"/>
    </location>
</feature>
<dbReference type="Proteomes" id="UP001500879">
    <property type="component" value="Unassembled WGS sequence"/>
</dbReference>
<sequence>MAPPARRLRSAVPSVLTDTPGRERVPSVRTAAPRRNAGGTREPGSLGDAVGIESDQLVYDYLSKVGDIAQRESLTSGDRMRLVSRLRTEIERRRATEGAETPAAVRRILDGLGPPERAVADAEASPGAGRVPEQRRGPETGGAVHFPDAGAPPHLATEEELGRGPSADGADGADDWWSTGGRGPALPAGEPIHGFTGGIEIPDMLRPPRPFDADEPPAAATASAAEQAPAEPTEEARRRRLPLGRRGAARVPAGTVPMSPLLALVAVLLVTGAVIGNWLVLVVGWALAYVTRRLTQTESKWAVMGVPGLAAAGGVAWLWGRLEHRWGDPIPQGGLSTALADTLPVVVRVAAVASAAYVLWRARRPG</sequence>
<keyword evidence="2" id="KW-0812">Transmembrane</keyword>
<proteinExistence type="predicted"/>
<evidence type="ECO:0000256" key="1">
    <source>
        <dbReference type="SAM" id="MobiDB-lite"/>
    </source>
</evidence>
<keyword evidence="2" id="KW-0472">Membrane</keyword>
<evidence type="ECO:0000256" key="2">
    <source>
        <dbReference type="SAM" id="Phobius"/>
    </source>
</evidence>
<keyword evidence="4" id="KW-1185">Reference proteome</keyword>
<protein>
    <submittedName>
        <fullName evidence="3">Membrane protein</fullName>
    </submittedName>
</protein>
<reference evidence="4" key="1">
    <citation type="journal article" date="2019" name="Int. J. Syst. Evol. Microbiol.">
        <title>The Global Catalogue of Microorganisms (GCM) 10K type strain sequencing project: providing services to taxonomists for standard genome sequencing and annotation.</title>
        <authorList>
            <consortium name="The Broad Institute Genomics Platform"/>
            <consortium name="The Broad Institute Genome Sequencing Center for Infectious Disease"/>
            <person name="Wu L."/>
            <person name="Ma J."/>
        </authorList>
    </citation>
    <scope>NUCLEOTIDE SEQUENCE [LARGE SCALE GENOMIC DNA]</scope>
    <source>
        <strain evidence="4">JCM 4788</strain>
    </source>
</reference>
<feature type="region of interest" description="Disordered" evidence="1">
    <location>
        <begin position="205"/>
        <end position="246"/>
    </location>
</feature>